<evidence type="ECO:0000256" key="3">
    <source>
        <dbReference type="ARBA" id="ARBA00023015"/>
    </source>
</evidence>
<dbReference type="Proteomes" id="UP001652626">
    <property type="component" value="Chromosome 25"/>
</dbReference>
<evidence type="ECO:0000259" key="6">
    <source>
        <dbReference type="Pfam" id="PF13873"/>
    </source>
</evidence>
<evidence type="ECO:0000313" key="8">
    <source>
        <dbReference type="RefSeq" id="XP_026490221.2"/>
    </source>
</evidence>
<gene>
    <name evidence="8" type="primary">LOC113396486</name>
</gene>
<protein>
    <recommendedName>
        <fullName evidence="2">Regulatory protein zeste</fullName>
    </recommendedName>
</protein>
<evidence type="ECO:0000256" key="5">
    <source>
        <dbReference type="ARBA" id="ARBA00025466"/>
    </source>
</evidence>
<evidence type="ECO:0000256" key="1">
    <source>
        <dbReference type="ARBA" id="ARBA00011764"/>
    </source>
</evidence>
<evidence type="ECO:0000256" key="2">
    <source>
        <dbReference type="ARBA" id="ARBA00016807"/>
    </source>
</evidence>
<sequence length="269" mass="30431">MDNIPKSKKIMTKDEVALLIDLIQSNPVLTSKETNATTNKTKEDTWTSLTTTFNTKNGYIPRSKGQLKLKWDNLKKAARKRSQQIRINNLKTDGEPDVIPPDDILEKVSSLLGSASTGFTVPFGGDGIACGNMELESDNKMDIVDGSHAYEDVSDANDERPILPDDVEVLIETPSKDTHSRKRKILAIQDENPSKSETPKFFFNMPISEQLKIKKKDKKKADHDGRLARNLAIARYFDKKTEKLDLEIKLLRLDYEKKQSRNNNVNNNV</sequence>
<proteinExistence type="predicted"/>
<dbReference type="InterPro" id="IPR028002">
    <property type="entry name" value="Myb_DNA-bind_5"/>
</dbReference>
<keyword evidence="3" id="KW-0805">Transcription regulation</keyword>
<reference evidence="8" key="1">
    <citation type="submission" date="2025-08" db="UniProtKB">
        <authorList>
            <consortium name="RefSeq"/>
        </authorList>
    </citation>
    <scope>IDENTIFICATION</scope>
    <source>
        <tissue evidence="8">Whole body</tissue>
    </source>
</reference>
<dbReference type="OMA" id="TQQIRIN"/>
<evidence type="ECO:0000256" key="4">
    <source>
        <dbReference type="ARBA" id="ARBA00023163"/>
    </source>
</evidence>
<organism evidence="7 8">
    <name type="scientific">Vanessa tameamea</name>
    <name type="common">Kamehameha butterfly</name>
    <dbReference type="NCBI Taxonomy" id="334116"/>
    <lineage>
        <taxon>Eukaryota</taxon>
        <taxon>Metazoa</taxon>
        <taxon>Ecdysozoa</taxon>
        <taxon>Arthropoda</taxon>
        <taxon>Hexapoda</taxon>
        <taxon>Insecta</taxon>
        <taxon>Pterygota</taxon>
        <taxon>Neoptera</taxon>
        <taxon>Endopterygota</taxon>
        <taxon>Lepidoptera</taxon>
        <taxon>Glossata</taxon>
        <taxon>Ditrysia</taxon>
        <taxon>Papilionoidea</taxon>
        <taxon>Nymphalidae</taxon>
        <taxon>Nymphalinae</taxon>
        <taxon>Vanessa</taxon>
    </lineage>
</organism>
<accession>A0A8B8I298</accession>
<keyword evidence="7" id="KW-1185">Reference proteome</keyword>
<dbReference type="RefSeq" id="XP_026490221.2">
    <property type="nucleotide sequence ID" value="XM_026634436.2"/>
</dbReference>
<dbReference type="Pfam" id="PF13873">
    <property type="entry name" value="Myb_DNA-bind_5"/>
    <property type="match status" value="1"/>
</dbReference>
<evidence type="ECO:0000313" key="7">
    <source>
        <dbReference type="Proteomes" id="UP001652626"/>
    </source>
</evidence>
<comment type="subunit">
    <text evidence="1">Self-associates forming complexes of several hundred monomers.</text>
</comment>
<dbReference type="GeneID" id="113396486"/>
<keyword evidence="4" id="KW-0804">Transcription</keyword>
<dbReference type="OrthoDB" id="7489964at2759"/>
<comment type="function">
    <text evidence="5">Involved in transvection phenomena (= synapsis-dependent gene expression), where the synaptic pairing of chromosomes carrying genes with which zeste interacts influences the expression of these genes. Zeste binds to DNA and stimulates transcription from a nearby promoter.</text>
</comment>
<name>A0A8B8I298_VANTA</name>
<dbReference type="AlphaFoldDB" id="A0A8B8I298"/>
<feature type="domain" description="Myb/SANT-like DNA-binding" evidence="6">
    <location>
        <begin position="9"/>
        <end position="83"/>
    </location>
</feature>